<feature type="compositionally biased region" description="Basic residues" evidence="1">
    <location>
        <begin position="286"/>
        <end position="300"/>
    </location>
</feature>
<gene>
    <name evidence="3" type="ORF">RDB_LOCUS102667</name>
</gene>
<feature type="compositionally biased region" description="Basic and acidic residues" evidence="1">
    <location>
        <begin position="28"/>
        <end position="42"/>
    </location>
</feature>
<sequence length="601" mass="68102">MREVKVNGHKCIFNMSKGQNARPKRAKKDTEKIKPFRTEVKKQKAQRKSRKQSKAQREDYSLDPQSQENTEGEDEDQESNLPDANEVGRSTSGQETRREVLVRKLQAHGDFDVSEMDNTELETVWAKVKRSKDANKRKLFGKTSKVIHDAPARPAISPNKKRGRSPSPNPISNKRSRSEVDTRKQPESKSKGSRSESHLKKPAKSSNPRSSVSHASSRSSSRAPSSARSSNVRRSKDVDSDKEEEEKEDNEDSNGHRDEDEDKDRLDDNSQSNESDGSSDRPVPLVKHRSRPKKGPKGKVRSGDFTGTERILLDETVHLVECHLLLVNYFLGPQDLFVVIKEMWETAVRKQKEKLKNFLFCDKVFEAVKDRIHSFCGRLRGTVLVAGGGLLNAYGLKGCSQGSAEAIKVIDSILPHGVHVKPGSQRGYGFFQHEFILEAIYQILFTGRHPLGRRYPEKFQVFPPRLVTLTCSITHGVLDKYKLEPRTGNKNKDEQLSLADVLSYYKIHRKTMKLFELNQNDRFKIVLPLLSQRCFERAGIDQSAPVVQPRAFKALTAEDFAHDEPTEEEIALLRLPTKTANPPPRHQTLCQRCTPATLRLS</sequence>
<dbReference type="AlphaFoldDB" id="A0A8H3BWE6"/>
<evidence type="ECO:0000256" key="1">
    <source>
        <dbReference type="SAM" id="MobiDB-lite"/>
    </source>
</evidence>
<evidence type="ECO:0000313" key="3">
    <source>
        <dbReference type="EMBL" id="CAE6467646.1"/>
    </source>
</evidence>
<dbReference type="Pfam" id="PF20149">
    <property type="entry name" value="DUF6532"/>
    <property type="match status" value="1"/>
</dbReference>
<evidence type="ECO:0000259" key="2">
    <source>
        <dbReference type="Pfam" id="PF20149"/>
    </source>
</evidence>
<name>A0A8H3BWE6_9AGAM</name>
<feature type="region of interest" description="Disordered" evidence="1">
    <location>
        <begin position="1"/>
        <end position="101"/>
    </location>
</feature>
<feature type="compositionally biased region" description="Basic and acidic residues" evidence="1">
    <location>
        <begin position="176"/>
        <end position="199"/>
    </location>
</feature>
<feature type="compositionally biased region" description="Low complexity" evidence="1">
    <location>
        <begin position="205"/>
        <end position="232"/>
    </location>
</feature>
<comment type="caution">
    <text evidence="3">The sequence shown here is derived from an EMBL/GenBank/DDBJ whole genome shotgun (WGS) entry which is preliminary data.</text>
</comment>
<feature type="region of interest" description="Disordered" evidence="1">
    <location>
        <begin position="126"/>
        <end position="304"/>
    </location>
</feature>
<organism evidence="3 4">
    <name type="scientific">Rhizoctonia solani</name>
    <dbReference type="NCBI Taxonomy" id="456999"/>
    <lineage>
        <taxon>Eukaryota</taxon>
        <taxon>Fungi</taxon>
        <taxon>Dikarya</taxon>
        <taxon>Basidiomycota</taxon>
        <taxon>Agaricomycotina</taxon>
        <taxon>Agaricomycetes</taxon>
        <taxon>Cantharellales</taxon>
        <taxon>Ceratobasidiaceae</taxon>
        <taxon>Rhizoctonia</taxon>
    </lineage>
</organism>
<feature type="domain" description="DUF6532" evidence="2">
    <location>
        <begin position="317"/>
        <end position="513"/>
    </location>
</feature>
<feature type="compositionally biased region" description="Acidic residues" evidence="1">
    <location>
        <begin position="240"/>
        <end position="252"/>
    </location>
</feature>
<protein>
    <recommendedName>
        <fullName evidence="2">DUF6532 domain-containing protein</fullName>
    </recommendedName>
</protein>
<proteinExistence type="predicted"/>
<accession>A0A8H3BWE6</accession>
<evidence type="ECO:0000313" key="4">
    <source>
        <dbReference type="Proteomes" id="UP000663843"/>
    </source>
</evidence>
<dbReference type="Proteomes" id="UP000663843">
    <property type="component" value="Unassembled WGS sequence"/>
</dbReference>
<reference evidence="3" key="1">
    <citation type="submission" date="2021-01" db="EMBL/GenBank/DDBJ databases">
        <authorList>
            <person name="Kaushik A."/>
        </authorList>
    </citation>
    <scope>NUCLEOTIDE SEQUENCE</scope>
    <source>
        <strain evidence="3">AG2-2IIIB</strain>
    </source>
</reference>
<feature type="compositionally biased region" description="Basic residues" evidence="1">
    <location>
        <begin position="43"/>
        <end position="54"/>
    </location>
</feature>
<dbReference type="InterPro" id="IPR045341">
    <property type="entry name" value="DUF6532"/>
</dbReference>
<dbReference type="EMBL" id="CAJMWT010003264">
    <property type="protein sequence ID" value="CAE6467646.1"/>
    <property type="molecule type" value="Genomic_DNA"/>
</dbReference>
<feature type="compositionally biased region" description="Basic and acidic residues" evidence="1">
    <location>
        <begin position="253"/>
        <end position="268"/>
    </location>
</feature>